<proteinExistence type="predicted"/>
<accession>A0A395T255</accession>
<name>A0A395T255_9HYPO</name>
<feature type="coiled-coil region" evidence="1">
    <location>
        <begin position="203"/>
        <end position="237"/>
    </location>
</feature>
<dbReference type="AlphaFoldDB" id="A0A395T255"/>
<dbReference type="OrthoDB" id="4737701at2759"/>
<dbReference type="Proteomes" id="UP000266234">
    <property type="component" value="Unassembled WGS sequence"/>
</dbReference>
<reference evidence="2 3" key="1">
    <citation type="journal article" date="2018" name="PLoS Pathog.">
        <title>Evolution of structural diversity of trichothecenes, a family of toxins produced by plant pathogenic and entomopathogenic fungi.</title>
        <authorList>
            <person name="Proctor R.H."/>
            <person name="McCormick S.P."/>
            <person name="Kim H.S."/>
            <person name="Cardoza R.E."/>
            <person name="Stanley A.M."/>
            <person name="Lindo L."/>
            <person name="Kelly A."/>
            <person name="Brown D.W."/>
            <person name="Lee T."/>
            <person name="Vaughan M.M."/>
            <person name="Alexander N.J."/>
            <person name="Busman M."/>
            <person name="Gutierrez S."/>
        </authorList>
    </citation>
    <scope>NUCLEOTIDE SEQUENCE [LARGE SCALE GENOMIC DNA]</scope>
    <source>
        <strain evidence="2 3">NRRL 20695</strain>
    </source>
</reference>
<organism evidence="2 3">
    <name type="scientific">Fusarium longipes</name>
    <dbReference type="NCBI Taxonomy" id="694270"/>
    <lineage>
        <taxon>Eukaryota</taxon>
        <taxon>Fungi</taxon>
        <taxon>Dikarya</taxon>
        <taxon>Ascomycota</taxon>
        <taxon>Pezizomycotina</taxon>
        <taxon>Sordariomycetes</taxon>
        <taxon>Hypocreomycetidae</taxon>
        <taxon>Hypocreales</taxon>
        <taxon>Nectriaceae</taxon>
        <taxon>Fusarium</taxon>
    </lineage>
</organism>
<keyword evidence="1" id="KW-0175">Coiled coil</keyword>
<gene>
    <name evidence="2" type="ORF">FLONG3_3538</name>
</gene>
<protein>
    <submittedName>
        <fullName evidence="2">Ca2+ regulator and membrane fusion fig1 domain</fullName>
    </submittedName>
</protein>
<evidence type="ECO:0000256" key="1">
    <source>
        <dbReference type="SAM" id="Coils"/>
    </source>
</evidence>
<keyword evidence="3" id="KW-1185">Reference proteome</keyword>
<dbReference type="EMBL" id="PXOG01000070">
    <property type="protein sequence ID" value="RGP78402.1"/>
    <property type="molecule type" value="Genomic_DNA"/>
</dbReference>
<evidence type="ECO:0000313" key="2">
    <source>
        <dbReference type="EMBL" id="RGP78402.1"/>
    </source>
</evidence>
<evidence type="ECO:0000313" key="3">
    <source>
        <dbReference type="Proteomes" id="UP000266234"/>
    </source>
</evidence>
<comment type="caution">
    <text evidence="2">The sequence shown here is derived from an EMBL/GenBank/DDBJ whole genome shotgun (WGS) entry which is preliminary data.</text>
</comment>
<sequence length="453" mass="50560">MSDEYDKTAQELGGKLPLFRNILQEFRSAQMDDQLRLQQDLASKTLEAIGTLKKLAQLLNGNFKPSRPPQLGLDTTLRELESTWKQAETTSEACLDNINHYSDDIIHLYTALEGWYGKANILQSQVQISLARAKNYRDTERDTLQTLEQSQRDAESVVYTLQQRLCGAHSKYANVGKFTCEFPETRRIRELLKPIIESCKHDLEGAEKAVDTAMTQVNDAKERVRDEEAKFQQLSDLDIKHSGLMSWGLSLIRECSGIIEETRKTEEEMVRIKTTRVEARQLAAKCVSEAERTYYAPFKADYATSILKIINVALVDHTLAAPLAEVVQILADHDDSSHSVREIATADHPDGLLAAVQKKLQEAQADGARPSPTASASGTILEYYTHPNAEASPQPKPETSSLAVAHFRLVRSVATALAAPRGMPGNLDLFDGDPFDGEKRRLFDMLHVPLVAQ</sequence>